<proteinExistence type="predicted"/>
<dbReference type="Pfam" id="PF07277">
    <property type="entry name" value="SapC"/>
    <property type="match status" value="1"/>
</dbReference>
<dbReference type="InterPro" id="IPR010836">
    <property type="entry name" value="SapC"/>
</dbReference>
<evidence type="ECO:0000313" key="1">
    <source>
        <dbReference type="EMBL" id="MEN3929936.1"/>
    </source>
</evidence>
<dbReference type="EMBL" id="JBBYXI010000001">
    <property type="protein sequence ID" value="MEN3929936.1"/>
    <property type="molecule type" value="Genomic_DNA"/>
</dbReference>
<dbReference type="RefSeq" id="WP_346335912.1">
    <property type="nucleotide sequence ID" value="NZ_JBBYXI010000001.1"/>
</dbReference>
<organism evidence="1 2">
    <name type="scientific">Hohaiivirga grylli</name>
    <dbReference type="NCBI Taxonomy" id="3133970"/>
    <lineage>
        <taxon>Bacteria</taxon>
        <taxon>Pseudomonadati</taxon>
        <taxon>Pseudomonadota</taxon>
        <taxon>Alphaproteobacteria</taxon>
        <taxon>Hyphomicrobiales</taxon>
        <taxon>Methylobacteriaceae</taxon>
        <taxon>Hohaiivirga</taxon>
    </lineage>
</organism>
<protein>
    <submittedName>
        <fullName evidence="1">SapC family protein</fullName>
    </submittedName>
</protein>
<comment type="caution">
    <text evidence="1">The sequence shown here is derived from an EMBL/GenBank/DDBJ whole genome shotgun (WGS) entry which is preliminary data.</text>
</comment>
<accession>A0ABV0BI25</accession>
<dbReference type="Proteomes" id="UP001418637">
    <property type="component" value="Unassembled WGS sequence"/>
</dbReference>
<sequence>MSPVMLFYKDVQVLSRDEHRDLRLKGSEGFDFAANTHWLPVAGTEFASACRSYPIVFVSEGSGADEKITAILLVGLQQGSNDYVDNEKHWHPGAYLPAFVRRYPFALAVPGPNDEGGKGDFMVCFDASFAGFNMEEGAHIFNEDGTASELLEGVVEFMNGFQNDLAETKKFVDELRRLDLLERRSAEVRGSNGRLFKVDDILVVNEKKFNELSDAEVGKLHRQHYMGWIYAHLMSLSNLPLLVDLHRGKKGE</sequence>
<name>A0ABV0BI25_9HYPH</name>
<keyword evidence="2" id="KW-1185">Reference proteome</keyword>
<reference evidence="1 2" key="1">
    <citation type="submission" date="2024-04" db="EMBL/GenBank/DDBJ databases">
        <title>A novel species isolated from cricket.</title>
        <authorList>
            <person name="Wang H.-C."/>
        </authorList>
    </citation>
    <scope>NUCLEOTIDE SEQUENCE [LARGE SCALE GENOMIC DNA]</scope>
    <source>
        <strain evidence="1 2">WL0021</strain>
    </source>
</reference>
<gene>
    <name evidence="1" type="ORF">WJT86_02530</name>
</gene>
<evidence type="ECO:0000313" key="2">
    <source>
        <dbReference type="Proteomes" id="UP001418637"/>
    </source>
</evidence>